<proteinExistence type="predicted"/>
<keyword evidence="5 6" id="KW-0472">Membrane</keyword>
<keyword evidence="2" id="KW-1003">Cell membrane</keyword>
<reference evidence="8" key="1">
    <citation type="submission" date="2020-10" db="EMBL/GenBank/DDBJ databases">
        <authorList>
            <person name="Gilroy R."/>
        </authorList>
    </citation>
    <scope>NUCLEOTIDE SEQUENCE</scope>
    <source>
        <strain evidence="8">CHK195-4489</strain>
    </source>
</reference>
<organism evidence="8 9">
    <name type="scientific">Candidatus Egerieisoma faecipullorum</name>
    <dbReference type="NCBI Taxonomy" id="2840963"/>
    <lineage>
        <taxon>Bacteria</taxon>
        <taxon>Bacillati</taxon>
        <taxon>Bacillota</taxon>
        <taxon>Clostridia</taxon>
        <taxon>Eubacteriales</taxon>
        <taxon>Clostridiaceae</taxon>
        <taxon>Clostridiaceae incertae sedis</taxon>
        <taxon>Candidatus Egerieisoma</taxon>
    </lineage>
</organism>
<evidence type="ECO:0000256" key="6">
    <source>
        <dbReference type="SAM" id="Phobius"/>
    </source>
</evidence>
<dbReference type="InterPro" id="IPR042094">
    <property type="entry name" value="T2SS_GspF_sf"/>
</dbReference>
<sequence>MDLPDFLIHIAMFTEAGLNLRDAVERAAGIGSPERPLYRDLNEIFERIRRGSAKDFLSAFEELAAQRKSVPLSNFCAMLTQNLRKGSGELGALFTAQAQIYRNERRRLAAKLAEEAATLLLFPSAIVLIALILLLLAPAVMEIFGGI</sequence>
<dbReference type="Gene3D" id="1.20.81.30">
    <property type="entry name" value="Type II secretion system (T2SS), domain F"/>
    <property type="match status" value="1"/>
</dbReference>
<dbReference type="EMBL" id="DVMM01000030">
    <property type="protein sequence ID" value="HIU28961.1"/>
    <property type="molecule type" value="Genomic_DNA"/>
</dbReference>
<dbReference type="PANTHER" id="PTHR35007">
    <property type="entry name" value="INTEGRAL MEMBRANE PROTEIN-RELATED"/>
    <property type="match status" value="1"/>
</dbReference>
<dbReference type="AlphaFoldDB" id="A0A9D1I6C2"/>
<evidence type="ECO:0000256" key="3">
    <source>
        <dbReference type="ARBA" id="ARBA00022692"/>
    </source>
</evidence>
<comment type="caution">
    <text evidence="8">The sequence shown here is derived from an EMBL/GenBank/DDBJ whole genome shotgun (WGS) entry which is preliminary data.</text>
</comment>
<evidence type="ECO:0000256" key="5">
    <source>
        <dbReference type="ARBA" id="ARBA00023136"/>
    </source>
</evidence>
<evidence type="ECO:0000256" key="4">
    <source>
        <dbReference type="ARBA" id="ARBA00022989"/>
    </source>
</evidence>
<evidence type="ECO:0000256" key="1">
    <source>
        <dbReference type="ARBA" id="ARBA00004651"/>
    </source>
</evidence>
<dbReference type="PANTHER" id="PTHR35007:SF2">
    <property type="entry name" value="PILUS ASSEMBLE PROTEIN"/>
    <property type="match status" value="1"/>
</dbReference>
<keyword evidence="3 6" id="KW-0812">Transmembrane</keyword>
<dbReference type="GO" id="GO:0005886">
    <property type="term" value="C:plasma membrane"/>
    <property type="evidence" value="ECO:0007669"/>
    <property type="project" value="UniProtKB-SubCell"/>
</dbReference>
<comment type="subcellular location">
    <subcellularLocation>
        <location evidence="1">Cell membrane</location>
        <topology evidence="1">Multi-pass membrane protein</topology>
    </subcellularLocation>
</comment>
<reference evidence="8" key="2">
    <citation type="journal article" date="2021" name="PeerJ">
        <title>Extensive microbial diversity within the chicken gut microbiome revealed by metagenomics and culture.</title>
        <authorList>
            <person name="Gilroy R."/>
            <person name="Ravi A."/>
            <person name="Getino M."/>
            <person name="Pursley I."/>
            <person name="Horton D.L."/>
            <person name="Alikhan N.F."/>
            <person name="Baker D."/>
            <person name="Gharbi K."/>
            <person name="Hall N."/>
            <person name="Watson M."/>
            <person name="Adriaenssens E.M."/>
            <person name="Foster-Nyarko E."/>
            <person name="Jarju S."/>
            <person name="Secka A."/>
            <person name="Antonio M."/>
            <person name="Oren A."/>
            <person name="Chaudhuri R.R."/>
            <person name="La Ragione R."/>
            <person name="Hildebrand F."/>
            <person name="Pallen M.J."/>
        </authorList>
    </citation>
    <scope>NUCLEOTIDE SEQUENCE</scope>
    <source>
        <strain evidence="8">CHK195-4489</strain>
    </source>
</reference>
<gene>
    <name evidence="8" type="ORF">IAD50_01540</name>
</gene>
<dbReference type="InterPro" id="IPR018076">
    <property type="entry name" value="T2SS_GspF_dom"/>
</dbReference>
<keyword evidence="4 6" id="KW-1133">Transmembrane helix</keyword>
<evidence type="ECO:0000256" key="2">
    <source>
        <dbReference type="ARBA" id="ARBA00022475"/>
    </source>
</evidence>
<evidence type="ECO:0000259" key="7">
    <source>
        <dbReference type="Pfam" id="PF00482"/>
    </source>
</evidence>
<accession>A0A9D1I6C2</accession>
<feature type="domain" description="Type II secretion system protein GspF" evidence="7">
    <location>
        <begin position="6"/>
        <end position="138"/>
    </location>
</feature>
<name>A0A9D1I6C2_9CLOT</name>
<evidence type="ECO:0000313" key="8">
    <source>
        <dbReference type="EMBL" id="HIU28961.1"/>
    </source>
</evidence>
<protein>
    <submittedName>
        <fullName evidence="8">Type II secretion system F family protein</fullName>
    </submittedName>
</protein>
<feature type="transmembrane region" description="Helical" evidence="6">
    <location>
        <begin position="116"/>
        <end position="141"/>
    </location>
</feature>
<dbReference type="Pfam" id="PF00482">
    <property type="entry name" value="T2SSF"/>
    <property type="match status" value="1"/>
</dbReference>
<evidence type="ECO:0000313" key="9">
    <source>
        <dbReference type="Proteomes" id="UP000824089"/>
    </source>
</evidence>
<dbReference type="Proteomes" id="UP000824089">
    <property type="component" value="Unassembled WGS sequence"/>
</dbReference>